<dbReference type="STRING" id="1161099.SAMN05444817_101330"/>
<proteinExistence type="predicted"/>
<dbReference type="PANTHER" id="PTHR36834:SF1">
    <property type="entry name" value="INTEGRAL MEMBRANE PROTEIN"/>
    <property type="match status" value="1"/>
</dbReference>
<feature type="transmembrane region" description="Helical" evidence="1">
    <location>
        <begin position="146"/>
        <end position="165"/>
    </location>
</feature>
<dbReference type="InterPro" id="IPR006976">
    <property type="entry name" value="VanZ-like"/>
</dbReference>
<dbReference type="AlphaFoldDB" id="A0A1N7IQU3"/>
<dbReference type="OrthoDB" id="4822551at2"/>
<protein>
    <submittedName>
        <fullName evidence="3">VanZ like family protein</fullName>
    </submittedName>
</protein>
<dbReference type="InterPro" id="IPR053150">
    <property type="entry name" value="Teicoplanin_resist-assoc"/>
</dbReference>
<evidence type="ECO:0000313" key="4">
    <source>
        <dbReference type="Proteomes" id="UP000186292"/>
    </source>
</evidence>
<feature type="domain" description="VanZ-like" evidence="2">
    <location>
        <begin position="17"/>
        <end position="138"/>
    </location>
</feature>
<feature type="transmembrane region" description="Helical" evidence="1">
    <location>
        <begin position="95"/>
        <end position="116"/>
    </location>
</feature>
<reference evidence="4" key="1">
    <citation type="submission" date="2017-01" db="EMBL/GenBank/DDBJ databases">
        <authorList>
            <person name="Varghese N."/>
            <person name="Submissions S."/>
        </authorList>
    </citation>
    <scope>NUCLEOTIDE SEQUENCE [LARGE SCALE GENOMIC DNA]</scope>
    <source>
        <strain evidence="4">DSM 44531</strain>
    </source>
</reference>
<evidence type="ECO:0000259" key="2">
    <source>
        <dbReference type="Pfam" id="PF04892"/>
    </source>
</evidence>
<keyword evidence="1" id="KW-1133">Transmembrane helix</keyword>
<feature type="transmembrane region" description="Helical" evidence="1">
    <location>
        <begin position="122"/>
        <end position="139"/>
    </location>
</feature>
<keyword evidence="4" id="KW-1185">Reference proteome</keyword>
<dbReference type="Pfam" id="PF04892">
    <property type="entry name" value="VanZ"/>
    <property type="match status" value="1"/>
</dbReference>
<feature type="transmembrane region" description="Helical" evidence="1">
    <location>
        <begin position="12"/>
        <end position="33"/>
    </location>
</feature>
<evidence type="ECO:0000313" key="3">
    <source>
        <dbReference type="EMBL" id="SIS39440.1"/>
    </source>
</evidence>
<accession>A0A1N7IQU3</accession>
<dbReference type="Proteomes" id="UP000186292">
    <property type="component" value="Unassembled WGS sequence"/>
</dbReference>
<sequence>MRARQRVTRGAAIGALLAYSGVVIALTMLKQFFRIGYLWDPAKQPFVGYSFIPFHEIFTASSWFGTLFGYGGNLAFFVPVGLLLYVIFGRVKWATIVGGGFSLAIEAAQFFAQLGYTDVDDFIMNTVGAFVGATLARWCGPKMHRVWIGLTFAAVAVFIGLVLAGDSLGGPSRVKQL</sequence>
<keyword evidence="1" id="KW-0812">Transmembrane</keyword>
<dbReference type="EMBL" id="FTOF01000001">
    <property type="protein sequence ID" value="SIS39440.1"/>
    <property type="molecule type" value="Genomic_DNA"/>
</dbReference>
<evidence type="ECO:0000256" key="1">
    <source>
        <dbReference type="SAM" id="Phobius"/>
    </source>
</evidence>
<organism evidence="3 4">
    <name type="scientific">Corynebacterium appendicis CIP 107643</name>
    <dbReference type="NCBI Taxonomy" id="1161099"/>
    <lineage>
        <taxon>Bacteria</taxon>
        <taxon>Bacillati</taxon>
        <taxon>Actinomycetota</taxon>
        <taxon>Actinomycetes</taxon>
        <taxon>Mycobacteriales</taxon>
        <taxon>Corynebacteriaceae</taxon>
        <taxon>Corynebacterium</taxon>
    </lineage>
</organism>
<dbReference type="PANTHER" id="PTHR36834">
    <property type="entry name" value="MEMBRANE PROTEIN-RELATED"/>
    <property type="match status" value="1"/>
</dbReference>
<keyword evidence="1" id="KW-0472">Membrane</keyword>
<gene>
    <name evidence="3" type="ORF">SAMN05444817_101330</name>
</gene>
<name>A0A1N7IQU3_9CORY</name>
<dbReference type="RefSeq" id="WP_076598287.1">
    <property type="nucleotide sequence ID" value="NZ_CP046976.1"/>
</dbReference>
<feature type="transmembrane region" description="Helical" evidence="1">
    <location>
        <begin position="67"/>
        <end position="88"/>
    </location>
</feature>